<feature type="compositionally biased region" description="Basic and acidic residues" evidence="3">
    <location>
        <begin position="430"/>
        <end position="451"/>
    </location>
</feature>
<evidence type="ECO:0000259" key="4">
    <source>
        <dbReference type="Pfam" id="PF04780"/>
    </source>
</evidence>
<name>A0A5C7HPL8_9ROSI</name>
<feature type="compositionally biased region" description="Basic and acidic residues" evidence="3">
    <location>
        <begin position="411"/>
        <end position="420"/>
    </location>
</feature>
<protein>
    <recommendedName>
        <fullName evidence="4">DUF629 domain-containing protein</fullName>
    </recommendedName>
</protein>
<keyword evidence="2" id="KW-0378">Hydrolase</keyword>
<feature type="compositionally biased region" description="Basic and acidic residues" evidence="3">
    <location>
        <begin position="509"/>
        <end position="518"/>
    </location>
</feature>
<keyword evidence="1" id="KW-0833">Ubl conjugation pathway</keyword>
<feature type="domain" description="DUF629" evidence="4">
    <location>
        <begin position="1"/>
        <end position="193"/>
    </location>
</feature>
<dbReference type="InterPro" id="IPR006865">
    <property type="entry name" value="DUF629"/>
</dbReference>
<dbReference type="EMBL" id="VAHF01000007">
    <property type="protein sequence ID" value="TXG59020.1"/>
    <property type="molecule type" value="Genomic_DNA"/>
</dbReference>
<feature type="region of interest" description="Disordered" evidence="3">
    <location>
        <begin position="33"/>
        <end position="56"/>
    </location>
</feature>
<feature type="compositionally biased region" description="Basic and acidic residues" evidence="3">
    <location>
        <begin position="539"/>
        <end position="548"/>
    </location>
</feature>
<feature type="compositionally biased region" description="Polar residues" evidence="3">
    <location>
        <begin position="549"/>
        <end position="559"/>
    </location>
</feature>
<sequence length="559" mass="64286">MFLNSVWKPVDTDKTMKFIVNSMKSMEGLDECKSSSVEEVPGKNSKTDDNLSSKTSMDHPKWEFCDDIERSEILGRIRSLFCLLSKNNCLPLIHFRWAIEYAVDQLQSEIPLSQFRNLGLETPQIICFLGASQLTELLTFFEDLAHKCGLSEKFKIDNSMDDKRSGHHDIKERVLFSRDFSCILLRRELNVTKAVSWLSLRESRRSQALKYRRAYFEKLSVSPNICSRNAEKNSSKLTAIQTVESMILQEIEKREKNDISEVLEEQQVLSSEFDLISEVMEKAQEIPSRDQSQSEGCCVEDESRMQECTKQRDSCIEKALRMLKKQLLKDLCFHGAIILRRTNALNQYERELTNITVCDYRTIVVLMLKSFLQSRLNNLYEDAQEKSKAAEEDLLADVAVEAEKKINKGFDNVKQKQDEKKKKRNKNVRKTKESKATDDNKHLELHEKDAEQNDNPNSNNDDSLDEPKQSTASDEILALLEEMALEADKDSAVVKQNQDKKKKKKNKNKNPETSKESEATDASEPIELHQTDEEQNDNPDCKNDDSLNKPKQTTVADEA</sequence>
<dbReference type="GO" id="GO:0016787">
    <property type="term" value="F:hydrolase activity"/>
    <property type="evidence" value="ECO:0007669"/>
    <property type="project" value="UniProtKB-KW"/>
</dbReference>
<feature type="compositionally biased region" description="Basic and acidic residues" evidence="3">
    <location>
        <begin position="45"/>
        <end position="56"/>
    </location>
</feature>
<evidence type="ECO:0000256" key="1">
    <source>
        <dbReference type="ARBA" id="ARBA00022786"/>
    </source>
</evidence>
<dbReference type="InterPro" id="IPR052398">
    <property type="entry name" value="Ubiquitin_hydrolase_53/54"/>
</dbReference>
<proteinExistence type="predicted"/>
<gene>
    <name evidence="5" type="ORF">EZV62_016849</name>
</gene>
<dbReference type="Proteomes" id="UP000323000">
    <property type="component" value="Chromosome 7"/>
</dbReference>
<evidence type="ECO:0000256" key="2">
    <source>
        <dbReference type="ARBA" id="ARBA00022801"/>
    </source>
</evidence>
<dbReference type="PANTHER" id="PTHR22975">
    <property type="entry name" value="UBIQUITIN SPECIFIC PROTEINASE"/>
    <property type="match status" value="1"/>
</dbReference>
<dbReference type="OrthoDB" id="205782at2759"/>
<comment type="caution">
    <text evidence="5">The sequence shown here is derived from an EMBL/GenBank/DDBJ whole genome shotgun (WGS) entry which is preliminary data.</text>
</comment>
<reference evidence="6" key="1">
    <citation type="journal article" date="2019" name="Gigascience">
        <title>De novo genome assembly of the endangered Acer yangbiense, a plant species with extremely small populations endemic to Yunnan Province, China.</title>
        <authorList>
            <person name="Yang J."/>
            <person name="Wariss H.M."/>
            <person name="Tao L."/>
            <person name="Zhang R."/>
            <person name="Yun Q."/>
            <person name="Hollingsworth P."/>
            <person name="Dao Z."/>
            <person name="Luo G."/>
            <person name="Guo H."/>
            <person name="Ma Y."/>
            <person name="Sun W."/>
        </authorList>
    </citation>
    <scope>NUCLEOTIDE SEQUENCE [LARGE SCALE GENOMIC DNA]</scope>
    <source>
        <strain evidence="6">cv. Malutang</strain>
    </source>
</reference>
<dbReference type="Pfam" id="PF04780">
    <property type="entry name" value="DUF629"/>
    <property type="match status" value="1"/>
</dbReference>
<dbReference type="PANTHER" id="PTHR22975:SF9">
    <property type="entry name" value="ECHINUS SPLICE FORM 3"/>
    <property type="match status" value="1"/>
</dbReference>
<dbReference type="AlphaFoldDB" id="A0A5C7HPL8"/>
<organism evidence="5 6">
    <name type="scientific">Acer yangbiense</name>
    <dbReference type="NCBI Taxonomy" id="1000413"/>
    <lineage>
        <taxon>Eukaryota</taxon>
        <taxon>Viridiplantae</taxon>
        <taxon>Streptophyta</taxon>
        <taxon>Embryophyta</taxon>
        <taxon>Tracheophyta</taxon>
        <taxon>Spermatophyta</taxon>
        <taxon>Magnoliopsida</taxon>
        <taxon>eudicotyledons</taxon>
        <taxon>Gunneridae</taxon>
        <taxon>Pentapetalae</taxon>
        <taxon>rosids</taxon>
        <taxon>malvids</taxon>
        <taxon>Sapindales</taxon>
        <taxon>Sapindaceae</taxon>
        <taxon>Hippocastanoideae</taxon>
        <taxon>Acereae</taxon>
        <taxon>Acer</taxon>
    </lineage>
</organism>
<keyword evidence="6" id="KW-1185">Reference proteome</keyword>
<evidence type="ECO:0000313" key="5">
    <source>
        <dbReference type="EMBL" id="TXG59020.1"/>
    </source>
</evidence>
<evidence type="ECO:0000313" key="6">
    <source>
        <dbReference type="Proteomes" id="UP000323000"/>
    </source>
</evidence>
<feature type="region of interest" description="Disordered" evidence="3">
    <location>
        <begin position="411"/>
        <end position="559"/>
    </location>
</feature>
<evidence type="ECO:0000256" key="3">
    <source>
        <dbReference type="SAM" id="MobiDB-lite"/>
    </source>
</evidence>
<accession>A0A5C7HPL8</accession>